<dbReference type="PANTHER" id="PTHR43384:SF6">
    <property type="entry name" value="SEPTUM SITE-DETERMINING PROTEIN MIND HOMOLOG, CHLOROPLASTIC"/>
    <property type="match status" value="1"/>
</dbReference>
<dbReference type="AlphaFoldDB" id="A0A0G3I8H0"/>
<keyword evidence="1" id="KW-0547">Nucleotide-binding</keyword>
<reference evidence="4 5" key="1">
    <citation type="journal article" date="2015" name="Genome Announc.">
        <title>Complete Genome Sequence of 'Candidatus Liberibacter africanus,' a Bacterium Associated with Citrus Huanglongbing.</title>
        <authorList>
            <person name="Lin H."/>
            <person name="Pietersen G."/>
            <person name="Han C."/>
            <person name="Read D.A."/>
            <person name="Lou B."/>
            <person name="Gupta G."/>
            <person name="Civerolo E.L."/>
        </authorList>
    </citation>
    <scope>NUCLEOTIDE SEQUENCE [LARGE SCALE GENOMIC DNA]</scope>
    <source>
        <strain evidence="4 5">PTSAPSY</strain>
    </source>
</reference>
<dbReference type="PANTHER" id="PTHR43384">
    <property type="entry name" value="SEPTUM SITE-DETERMINING PROTEIN MIND HOMOLOG, CHLOROPLASTIC-RELATED"/>
    <property type="match status" value="1"/>
</dbReference>
<evidence type="ECO:0000259" key="3">
    <source>
        <dbReference type="Pfam" id="PF13614"/>
    </source>
</evidence>
<dbReference type="GO" id="GO:0016887">
    <property type="term" value="F:ATP hydrolysis activity"/>
    <property type="evidence" value="ECO:0007669"/>
    <property type="project" value="TreeGrafter"/>
</dbReference>
<dbReference type="SUPFAM" id="SSF52172">
    <property type="entry name" value="CheY-like"/>
    <property type="match status" value="1"/>
</dbReference>
<dbReference type="InterPro" id="IPR050625">
    <property type="entry name" value="ParA/MinD_ATPase"/>
</dbReference>
<dbReference type="KEGG" id="lau:G293_01950"/>
<keyword evidence="5" id="KW-1185">Reference proteome</keyword>
<keyword evidence="2" id="KW-0067">ATP-binding</keyword>
<dbReference type="Gene3D" id="3.40.50.2300">
    <property type="match status" value="1"/>
</dbReference>
<evidence type="ECO:0000313" key="4">
    <source>
        <dbReference type="EMBL" id="AKK20022.1"/>
    </source>
</evidence>
<evidence type="ECO:0000256" key="2">
    <source>
        <dbReference type="ARBA" id="ARBA00022840"/>
    </source>
</evidence>
<evidence type="ECO:0000256" key="1">
    <source>
        <dbReference type="ARBA" id="ARBA00022741"/>
    </source>
</evidence>
<name>A0A0G3I8H0_LIBAF</name>
<dbReference type="InterPro" id="IPR025669">
    <property type="entry name" value="AAA_dom"/>
</dbReference>
<dbReference type="GO" id="GO:0009898">
    <property type="term" value="C:cytoplasmic side of plasma membrane"/>
    <property type="evidence" value="ECO:0007669"/>
    <property type="project" value="TreeGrafter"/>
</dbReference>
<dbReference type="Gene3D" id="3.40.50.300">
    <property type="entry name" value="P-loop containing nucleotide triphosphate hydrolases"/>
    <property type="match status" value="1"/>
</dbReference>
<evidence type="ECO:0000313" key="5">
    <source>
        <dbReference type="Proteomes" id="UP000035503"/>
    </source>
</evidence>
<organism evidence="4 5">
    <name type="scientific">Candidatus Liberibacter africanus PTSAPSY</name>
    <dbReference type="NCBI Taxonomy" id="1277257"/>
    <lineage>
        <taxon>Bacteria</taxon>
        <taxon>Pseudomonadati</taxon>
        <taxon>Pseudomonadota</taxon>
        <taxon>Alphaproteobacteria</taxon>
        <taxon>Hyphomicrobiales</taxon>
        <taxon>Rhizobiaceae</taxon>
        <taxon>Liberibacter</taxon>
    </lineage>
</organism>
<dbReference type="RefSeq" id="WP_047264074.1">
    <property type="nucleotide sequence ID" value="NZ_CP004021.1"/>
</dbReference>
<dbReference type="InterPro" id="IPR027417">
    <property type="entry name" value="P-loop_NTPase"/>
</dbReference>
<dbReference type="GO" id="GO:0005829">
    <property type="term" value="C:cytosol"/>
    <property type="evidence" value="ECO:0007669"/>
    <property type="project" value="TreeGrafter"/>
</dbReference>
<feature type="domain" description="AAA" evidence="3">
    <location>
        <begin position="174"/>
        <end position="338"/>
    </location>
</feature>
<dbReference type="STRING" id="1277257.G293_01950"/>
<dbReference type="InterPro" id="IPR011006">
    <property type="entry name" value="CheY-like_superfamily"/>
</dbReference>
<dbReference type="Pfam" id="PF13614">
    <property type="entry name" value="AAA_31"/>
    <property type="match status" value="1"/>
</dbReference>
<proteinExistence type="predicted"/>
<dbReference type="GO" id="GO:0051782">
    <property type="term" value="P:negative regulation of cell division"/>
    <property type="evidence" value="ECO:0007669"/>
    <property type="project" value="TreeGrafter"/>
</dbReference>
<dbReference type="Proteomes" id="UP000035503">
    <property type="component" value="Chromosome"/>
</dbReference>
<sequence>MNEYNVNNSDSLKGNDGINSGGTCPLPLISVHVFCITDTLYSVVERSKIDDRRNFVNMQITKGSIAEAASFFCHNPTPNIIIVQIQVNPREVLSALEPLADVCDPDTKVIIVGDTNDIMLYRDLIANGVSEYLIEPLSVSDIIKSISDVSTSTTIQKESRETEKEKAPKLCCSISFIGSRGGVGSSTIAHNCAFSIASVLAMENILADLDFPYGTVNINFDQDPMDSIISAISSQRQIDKAFISQLLICYVENLSILTAPTMLDCTYDFDEKKIMPVINLLQKMSPLTILDVPHVWNSWTREVLSTSDKVVITSSLDLVGLRNAKNLIDVLKKLRPNYKTPYLVLNQTQTPKKPEISVSDFCAPLGIEPSVIIPFDSSVFGMSANSGKMIREVDPKSSIAELFVDFSRILTDRVTMSKPQNVIYTKIKNIFNMK</sequence>
<dbReference type="EMBL" id="CP004021">
    <property type="protein sequence ID" value="AKK20022.1"/>
    <property type="molecule type" value="Genomic_DNA"/>
</dbReference>
<dbReference type="GO" id="GO:0005524">
    <property type="term" value="F:ATP binding"/>
    <property type="evidence" value="ECO:0007669"/>
    <property type="project" value="UniProtKB-KW"/>
</dbReference>
<gene>
    <name evidence="4" type="ORF">G293_01950</name>
</gene>
<dbReference type="SUPFAM" id="SSF52540">
    <property type="entry name" value="P-loop containing nucleoside triphosphate hydrolases"/>
    <property type="match status" value="1"/>
</dbReference>
<dbReference type="OrthoDB" id="9783172at2"/>
<accession>A0A0G3I8H0</accession>
<dbReference type="PATRIC" id="fig|1277257.4.peg.422"/>
<protein>
    <submittedName>
        <fullName evidence="4">Response regulator receiver protein</fullName>
    </submittedName>
</protein>